<dbReference type="PANTHER" id="PTHR31569:SF4">
    <property type="entry name" value="SWIM-TYPE DOMAIN-CONTAINING PROTEIN"/>
    <property type="match status" value="1"/>
</dbReference>
<evidence type="ECO:0008006" key="5">
    <source>
        <dbReference type="Google" id="ProtNLM"/>
    </source>
</evidence>
<evidence type="ECO:0000313" key="4">
    <source>
        <dbReference type="Proteomes" id="UP000054564"/>
    </source>
</evidence>
<dbReference type="InterPro" id="IPR000225">
    <property type="entry name" value="Armadillo"/>
</dbReference>
<dbReference type="PANTHER" id="PTHR31569">
    <property type="entry name" value="SWIM-TYPE DOMAIN-CONTAINING PROTEIN"/>
    <property type="match status" value="1"/>
</dbReference>
<reference evidence="4" key="1">
    <citation type="submission" date="2014-03" db="EMBL/GenBank/DDBJ databases">
        <title>The Genome Sequence of Puccinia striiformis f. sp. tritici PST-78.</title>
        <authorList>
            <consortium name="The Broad Institute Genome Sequencing Platform"/>
            <person name="Cuomo C."/>
            <person name="Hulbert S."/>
            <person name="Chen X."/>
            <person name="Walker B."/>
            <person name="Young S.K."/>
            <person name="Zeng Q."/>
            <person name="Gargeya S."/>
            <person name="Fitzgerald M."/>
            <person name="Haas B."/>
            <person name="Abouelleil A."/>
            <person name="Alvarado L."/>
            <person name="Arachchi H.M."/>
            <person name="Berlin A.M."/>
            <person name="Chapman S.B."/>
            <person name="Goldberg J."/>
            <person name="Griggs A."/>
            <person name="Gujja S."/>
            <person name="Hansen M."/>
            <person name="Howarth C."/>
            <person name="Imamovic A."/>
            <person name="Larimer J."/>
            <person name="McCowan C."/>
            <person name="Montmayeur A."/>
            <person name="Murphy C."/>
            <person name="Neiman D."/>
            <person name="Pearson M."/>
            <person name="Priest M."/>
            <person name="Roberts A."/>
            <person name="Saif S."/>
            <person name="Shea T."/>
            <person name="Sisk P."/>
            <person name="Sykes S."/>
            <person name="Wortman J."/>
            <person name="Nusbaum C."/>
            <person name="Birren B."/>
        </authorList>
    </citation>
    <scope>NUCLEOTIDE SEQUENCE [LARGE SCALE GENOMIC DNA]</scope>
    <source>
        <strain evidence="4">race PST-78</strain>
    </source>
</reference>
<gene>
    <name evidence="3" type="ORF">PSTG_07644</name>
</gene>
<dbReference type="PROSITE" id="PS50176">
    <property type="entry name" value="ARM_REPEAT"/>
    <property type="match status" value="1"/>
</dbReference>
<protein>
    <recommendedName>
        <fullName evidence="5">OTU domain-containing protein</fullName>
    </recommendedName>
</protein>
<organism evidence="3 4">
    <name type="scientific">Puccinia striiformis f. sp. tritici PST-78</name>
    <dbReference type="NCBI Taxonomy" id="1165861"/>
    <lineage>
        <taxon>Eukaryota</taxon>
        <taxon>Fungi</taxon>
        <taxon>Dikarya</taxon>
        <taxon>Basidiomycota</taxon>
        <taxon>Pucciniomycotina</taxon>
        <taxon>Pucciniomycetes</taxon>
        <taxon>Pucciniales</taxon>
        <taxon>Pucciniaceae</taxon>
        <taxon>Puccinia</taxon>
    </lineage>
</organism>
<accession>A0A0L0VIB3</accession>
<keyword evidence="4" id="KW-1185">Reference proteome</keyword>
<name>A0A0L0VIB3_9BASI</name>
<evidence type="ECO:0000256" key="1">
    <source>
        <dbReference type="PROSITE-ProRule" id="PRU00259"/>
    </source>
</evidence>
<evidence type="ECO:0000313" key="3">
    <source>
        <dbReference type="EMBL" id="KNE98993.1"/>
    </source>
</evidence>
<dbReference type="AlphaFoldDB" id="A0A0L0VIB3"/>
<dbReference type="STRING" id="1165861.A0A0L0VIB3"/>
<sequence length="516" mass="59162">MLLQLQTSDDQTLATNKTITNMLQKFWQEDLNGKTPIEALVDVLKETNWSWEVKTKASGQIQNLFFAHRGSIHLARINHHVALLDATYETNCYAIPLLHVISQAVSNRLFFSPKKRESTNKPVDGKSGKDRPVNPWKQFMGPWKWVTYAKSPELYTERFQNLKGFLSTQPAVLAYLEMNIIPVEELFVVAWAYRQPHLWNLNTSRFESVNAQILAVHKSIGKDTMKALVHLPKCFIPVLGKISLFAIKKTIGQFDQLKTYFDPTEPCSQTLITGVGIPCAHRLAKILESGSPITPKDFHDQWNLKYNPEFTREEVAEVDLDHKIRKLTIALSHKLPTRLGNLFDNFHQMVAGTHVVLAEADFKKEESSKKRNIKALLPHKPKQAKKYEEESNPPDSDVNNKPSDGEGSKDYDLKDIPLSINCKNEDTNQKENENIDKEENTKEDEDNTKQEIVSENKEDLINKTFSNGDKDEYIRQIPDHLHKYIKYVFIPIEDGNCGFHCVAKSVGYEDDGWFRV</sequence>
<feature type="repeat" description="ARM" evidence="1">
    <location>
        <begin position="35"/>
        <end position="64"/>
    </location>
</feature>
<feature type="compositionally biased region" description="Basic and acidic residues" evidence="2">
    <location>
        <begin position="423"/>
        <end position="440"/>
    </location>
</feature>
<dbReference type="EMBL" id="AJIL01000050">
    <property type="protein sequence ID" value="KNE98993.1"/>
    <property type="molecule type" value="Genomic_DNA"/>
</dbReference>
<feature type="compositionally biased region" description="Basic residues" evidence="2">
    <location>
        <begin position="370"/>
        <end position="384"/>
    </location>
</feature>
<dbReference type="Proteomes" id="UP000054564">
    <property type="component" value="Unassembled WGS sequence"/>
</dbReference>
<dbReference type="OrthoDB" id="1421156at2759"/>
<feature type="compositionally biased region" description="Polar residues" evidence="2">
    <location>
        <begin position="393"/>
        <end position="402"/>
    </location>
</feature>
<proteinExistence type="predicted"/>
<evidence type="ECO:0000256" key="2">
    <source>
        <dbReference type="SAM" id="MobiDB-lite"/>
    </source>
</evidence>
<dbReference type="InterPro" id="IPR052579">
    <property type="entry name" value="Zinc_finger_SWIM"/>
</dbReference>
<feature type="compositionally biased region" description="Basic and acidic residues" evidence="2">
    <location>
        <begin position="403"/>
        <end position="415"/>
    </location>
</feature>
<feature type="region of interest" description="Disordered" evidence="2">
    <location>
        <begin position="367"/>
        <end position="453"/>
    </location>
</feature>
<comment type="caution">
    <text evidence="3">The sequence shown here is derived from an EMBL/GenBank/DDBJ whole genome shotgun (WGS) entry which is preliminary data.</text>
</comment>